<sequence>MNASEQNKQNQQERVIPKLRFPEFQTALGWENRPLSTVFNRITLKNKENNQNVLTISAQYGLISQLDFFNKSVSAKDITGYYLLHKGDFAYNKSYSNGYPYGAIKPLKLYDKGVVSTLYICFKLKESYSNYGNFFEHYFEAGVQNNDIGKVAQEGARNHGLLNIGIQEFFNEVNVLIPSFEEQQKIADCLSSLDELIELQEQKLAALKQHKKGLMQQLFPSHNDLQASKQASKQDSLSET</sequence>
<keyword evidence="6" id="KW-0670">Pyruvate</keyword>
<evidence type="ECO:0000256" key="1">
    <source>
        <dbReference type="ARBA" id="ARBA00010923"/>
    </source>
</evidence>
<dbReference type="InterPro" id="IPR000055">
    <property type="entry name" value="Restrct_endonuc_typeI_TRD"/>
</dbReference>
<keyword evidence="4" id="KW-0175">Coiled coil</keyword>
<dbReference type="GO" id="GO:0003677">
    <property type="term" value="F:DNA binding"/>
    <property type="evidence" value="ECO:0007669"/>
    <property type="project" value="UniProtKB-KW"/>
</dbReference>
<gene>
    <name evidence="6" type="ORF">HPS9_07675</name>
</gene>
<keyword evidence="3" id="KW-0238">DNA-binding</keyword>
<evidence type="ECO:0000256" key="4">
    <source>
        <dbReference type="SAM" id="Coils"/>
    </source>
</evidence>
<dbReference type="SUPFAM" id="SSF116734">
    <property type="entry name" value="DNA methylase specificity domain"/>
    <property type="match status" value="1"/>
</dbReference>
<evidence type="ECO:0000256" key="3">
    <source>
        <dbReference type="ARBA" id="ARBA00023125"/>
    </source>
</evidence>
<evidence type="ECO:0000313" key="7">
    <source>
        <dbReference type="Proteomes" id="UP000027441"/>
    </source>
</evidence>
<dbReference type="Gene3D" id="3.90.220.20">
    <property type="entry name" value="DNA methylase specificity domains"/>
    <property type="match status" value="1"/>
</dbReference>
<organism evidence="6 7">
    <name type="scientific">Glaesserella parasuis HPS9</name>
    <dbReference type="NCBI Taxonomy" id="1450513"/>
    <lineage>
        <taxon>Bacteria</taxon>
        <taxon>Pseudomonadati</taxon>
        <taxon>Pseudomonadota</taxon>
        <taxon>Gammaproteobacteria</taxon>
        <taxon>Pasteurellales</taxon>
        <taxon>Pasteurellaceae</taxon>
        <taxon>Glaesserella</taxon>
    </lineage>
</organism>
<dbReference type="GO" id="GO:0009307">
    <property type="term" value="P:DNA restriction-modification system"/>
    <property type="evidence" value="ECO:0007669"/>
    <property type="project" value="UniProtKB-KW"/>
</dbReference>
<evidence type="ECO:0000256" key="2">
    <source>
        <dbReference type="ARBA" id="ARBA00022747"/>
    </source>
</evidence>
<dbReference type="PANTHER" id="PTHR30408:SF12">
    <property type="entry name" value="TYPE I RESTRICTION ENZYME MJAVIII SPECIFICITY SUBUNIT"/>
    <property type="match status" value="1"/>
</dbReference>
<evidence type="ECO:0000259" key="5">
    <source>
        <dbReference type="Pfam" id="PF01420"/>
    </source>
</evidence>
<keyword evidence="6" id="KW-0808">Transferase</keyword>
<dbReference type="Pfam" id="PF01420">
    <property type="entry name" value="Methylase_S"/>
    <property type="match status" value="1"/>
</dbReference>
<feature type="coiled-coil region" evidence="4">
    <location>
        <begin position="190"/>
        <end position="217"/>
    </location>
</feature>
<dbReference type="InterPro" id="IPR052021">
    <property type="entry name" value="Type-I_RS_S_subunit"/>
</dbReference>
<dbReference type="RefSeq" id="WP_051617471.1">
    <property type="nucleotide sequence ID" value="NZ_JDSN01000087.1"/>
</dbReference>
<keyword evidence="2" id="KW-0680">Restriction system</keyword>
<dbReference type="PANTHER" id="PTHR30408">
    <property type="entry name" value="TYPE-1 RESTRICTION ENZYME ECOKI SPECIFICITY PROTEIN"/>
    <property type="match status" value="1"/>
</dbReference>
<evidence type="ECO:0000313" key="6">
    <source>
        <dbReference type="EMBL" id="KDB45501.1"/>
    </source>
</evidence>
<protein>
    <submittedName>
        <fullName evidence="6">3-mercaptopyruvate sulfurtransferase</fullName>
    </submittedName>
</protein>
<proteinExistence type="inferred from homology"/>
<dbReference type="Proteomes" id="UP000027441">
    <property type="component" value="Unassembled WGS sequence"/>
</dbReference>
<comment type="caution">
    <text evidence="6">The sequence shown here is derived from an EMBL/GenBank/DDBJ whole genome shotgun (WGS) entry which is preliminary data.</text>
</comment>
<dbReference type="EMBL" id="JDSN01000087">
    <property type="protein sequence ID" value="KDB45501.1"/>
    <property type="molecule type" value="Genomic_DNA"/>
</dbReference>
<reference evidence="6 7" key="1">
    <citation type="submission" date="2014-02" db="EMBL/GenBank/DDBJ databases">
        <title>Comparative genomics of Haemophilus parasuis isolated from pig lungs.</title>
        <authorList>
            <person name="Kittichotirat W."/>
            <person name="Bumgarner R.E."/>
            <person name="Lawrence P."/>
        </authorList>
    </citation>
    <scope>NUCLEOTIDE SEQUENCE [LARGE SCALE GENOMIC DNA]</scope>
    <source>
        <strain evidence="6 7">HPS9</strain>
    </source>
</reference>
<name>A0A837B0C9_GLAPU</name>
<dbReference type="InterPro" id="IPR044946">
    <property type="entry name" value="Restrct_endonuc_typeI_TRD_sf"/>
</dbReference>
<dbReference type="GO" id="GO:0016740">
    <property type="term" value="F:transferase activity"/>
    <property type="evidence" value="ECO:0007669"/>
    <property type="project" value="UniProtKB-KW"/>
</dbReference>
<accession>A0A837B0C9</accession>
<feature type="domain" description="Type I restriction modification DNA specificity" evidence="5">
    <location>
        <begin position="29"/>
        <end position="209"/>
    </location>
</feature>
<comment type="similarity">
    <text evidence="1">Belongs to the type-I restriction system S methylase family.</text>
</comment>
<dbReference type="AlphaFoldDB" id="A0A837B0C9"/>